<dbReference type="PANTHER" id="PTHR23294:SF0">
    <property type="entry name" value="UNC93-LIKE PROTEIN MFSD11"/>
    <property type="match status" value="1"/>
</dbReference>
<feature type="transmembrane region" description="Helical" evidence="6">
    <location>
        <begin position="12"/>
        <end position="29"/>
    </location>
</feature>
<dbReference type="Proteomes" id="UP001146793">
    <property type="component" value="Unassembled WGS sequence"/>
</dbReference>
<feature type="transmembrane region" description="Helical" evidence="6">
    <location>
        <begin position="131"/>
        <end position="150"/>
    </location>
</feature>
<sequence>MIFHKLKSHKNLIYVSLAFSLILGIYKSTQPLLTKVQKDLGYYALSLLYFVFAISLLLIAPLVKKLGPKYSMILGSFFYIAFQFVQIKVVPWVYLIVCGLTGFGASLIWTGFGTFIVNISSGDNIGKNTGFFLVILTLGNILSNLLSSVLLNVNKISFSTLFFIFGLFPLVGVCFFLLIDRNIKEEITHKGQNEKENSPNTIIETNSDDCSILPRQSNNFDTIKKKENKKKDNTKETSSKNDNKETKYKKKTIPFSKSKQKPNNRLVEEITNNNNNNKKEQTKMGLLRSLLLTFQLLFTKKGLLSVQAEIILGIFMAFSQGFLPMLMQERHISIVVLFYSITFAIFSLFNGTLMDKIGKLKLFLTCFMILILGCVFCFFLPHPKLYFYIIIFVIFSIGISGLSIIDYPLTSVLFPDKVESGIALFKFVKSITSSIGFAYVGKISLFQNLYLMMVLTLIAMGSLIYLDKKICPIDLQLKNKRKKKKLQQQKQSLECRKEEKEEEEEEEFLKTENSLDLDLKEH</sequence>
<feature type="transmembrane region" description="Helical" evidence="6">
    <location>
        <begin position="41"/>
        <end position="63"/>
    </location>
</feature>
<evidence type="ECO:0000256" key="5">
    <source>
        <dbReference type="SAM" id="MobiDB-lite"/>
    </source>
</evidence>
<comment type="caution">
    <text evidence="7">The sequence shown here is derived from an EMBL/GenBank/DDBJ whole genome shotgun (WGS) entry which is preliminary data.</text>
</comment>
<dbReference type="EMBL" id="JANTQA010000012">
    <property type="protein sequence ID" value="KAJ3450778.1"/>
    <property type="molecule type" value="Genomic_DNA"/>
</dbReference>
<comment type="subcellular location">
    <subcellularLocation>
        <location evidence="1">Membrane</location>
        <topology evidence="1">Multi-pass membrane protein</topology>
    </subcellularLocation>
</comment>
<evidence type="ECO:0000313" key="7">
    <source>
        <dbReference type="EMBL" id="KAJ3450778.1"/>
    </source>
</evidence>
<dbReference type="GO" id="GO:0022857">
    <property type="term" value="F:transmembrane transporter activity"/>
    <property type="evidence" value="ECO:0007669"/>
    <property type="project" value="InterPro"/>
</dbReference>
<protein>
    <submittedName>
        <fullName evidence="7">Et translation product-related</fullName>
    </submittedName>
</protein>
<dbReference type="InterPro" id="IPR051617">
    <property type="entry name" value="UNC-93-like_regulator"/>
</dbReference>
<dbReference type="Pfam" id="PF07690">
    <property type="entry name" value="MFS_1"/>
    <property type="match status" value="1"/>
</dbReference>
<evidence type="ECO:0000256" key="6">
    <source>
        <dbReference type="SAM" id="Phobius"/>
    </source>
</evidence>
<dbReference type="PANTHER" id="PTHR23294">
    <property type="entry name" value="ET TRANSLATION PRODUCT-RELATED"/>
    <property type="match status" value="1"/>
</dbReference>
<name>A0AAV8AA96_9EUKA</name>
<feature type="transmembrane region" description="Helical" evidence="6">
    <location>
        <begin position="303"/>
        <end position="326"/>
    </location>
</feature>
<keyword evidence="2 6" id="KW-0812">Transmembrane</keyword>
<gene>
    <name evidence="7" type="ORF">M0812_06968</name>
</gene>
<feature type="transmembrane region" description="Helical" evidence="6">
    <location>
        <begin position="362"/>
        <end position="381"/>
    </location>
</feature>
<feature type="transmembrane region" description="Helical" evidence="6">
    <location>
        <begin position="70"/>
        <end position="87"/>
    </location>
</feature>
<feature type="transmembrane region" description="Helical" evidence="6">
    <location>
        <begin position="387"/>
        <end position="409"/>
    </location>
</feature>
<feature type="transmembrane region" description="Helical" evidence="6">
    <location>
        <begin position="421"/>
        <end position="440"/>
    </location>
</feature>
<keyword evidence="3 6" id="KW-1133">Transmembrane helix</keyword>
<evidence type="ECO:0000313" key="8">
    <source>
        <dbReference type="Proteomes" id="UP001146793"/>
    </source>
</evidence>
<evidence type="ECO:0000256" key="3">
    <source>
        <dbReference type="ARBA" id="ARBA00022989"/>
    </source>
</evidence>
<feature type="region of interest" description="Disordered" evidence="5">
    <location>
        <begin position="190"/>
        <end position="261"/>
    </location>
</feature>
<feature type="compositionally biased region" description="Polar residues" evidence="5">
    <location>
        <begin position="198"/>
        <end position="221"/>
    </location>
</feature>
<dbReference type="InterPro" id="IPR011701">
    <property type="entry name" value="MFS"/>
</dbReference>
<organism evidence="7 8">
    <name type="scientific">Anaeramoeba flamelloides</name>
    <dbReference type="NCBI Taxonomy" id="1746091"/>
    <lineage>
        <taxon>Eukaryota</taxon>
        <taxon>Metamonada</taxon>
        <taxon>Anaeramoebidae</taxon>
        <taxon>Anaeramoeba</taxon>
    </lineage>
</organism>
<keyword evidence="4 6" id="KW-0472">Membrane</keyword>
<evidence type="ECO:0000256" key="1">
    <source>
        <dbReference type="ARBA" id="ARBA00004141"/>
    </source>
</evidence>
<evidence type="ECO:0000256" key="2">
    <source>
        <dbReference type="ARBA" id="ARBA00022692"/>
    </source>
</evidence>
<dbReference type="Gene3D" id="1.20.1250.20">
    <property type="entry name" value="MFS general substrate transporter like domains"/>
    <property type="match status" value="2"/>
</dbReference>
<feature type="compositionally biased region" description="Basic residues" evidence="5">
    <location>
        <begin position="247"/>
        <end position="261"/>
    </location>
</feature>
<reference evidence="7" key="1">
    <citation type="submission" date="2022-08" db="EMBL/GenBank/DDBJ databases">
        <title>Novel sulphate-reducing endosymbionts in the free-living metamonad Anaeramoeba.</title>
        <authorList>
            <person name="Jerlstrom-Hultqvist J."/>
            <person name="Cepicka I."/>
            <person name="Gallot-Lavallee L."/>
            <person name="Salas-Leiva D."/>
            <person name="Curtis B.A."/>
            <person name="Zahonova K."/>
            <person name="Pipaliya S."/>
            <person name="Dacks J."/>
            <person name="Roger A.J."/>
        </authorList>
    </citation>
    <scope>NUCLEOTIDE SEQUENCE</scope>
    <source>
        <strain evidence="7">Busselton2</strain>
    </source>
</reference>
<feature type="transmembrane region" description="Helical" evidence="6">
    <location>
        <begin position="332"/>
        <end position="350"/>
    </location>
</feature>
<dbReference type="GO" id="GO:0016020">
    <property type="term" value="C:membrane"/>
    <property type="evidence" value="ECO:0007669"/>
    <property type="project" value="UniProtKB-SubCell"/>
</dbReference>
<dbReference type="SUPFAM" id="SSF103473">
    <property type="entry name" value="MFS general substrate transporter"/>
    <property type="match status" value="1"/>
</dbReference>
<feature type="transmembrane region" description="Helical" evidence="6">
    <location>
        <begin position="93"/>
        <end position="119"/>
    </location>
</feature>
<accession>A0AAV8AA96</accession>
<dbReference type="InterPro" id="IPR036259">
    <property type="entry name" value="MFS_trans_sf"/>
</dbReference>
<proteinExistence type="predicted"/>
<feature type="region of interest" description="Disordered" evidence="5">
    <location>
        <begin position="488"/>
        <end position="522"/>
    </location>
</feature>
<feature type="compositionally biased region" description="Basic and acidic residues" evidence="5">
    <location>
        <begin position="222"/>
        <end position="246"/>
    </location>
</feature>
<feature type="transmembrane region" description="Helical" evidence="6">
    <location>
        <begin position="446"/>
        <end position="466"/>
    </location>
</feature>
<dbReference type="AlphaFoldDB" id="A0AAV8AA96"/>
<feature type="transmembrane region" description="Helical" evidence="6">
    <location>
        <begin position="156"/>
        <end position="179"/>
    </location>
</feature>
<evidence type="ECO:0000256" key="4">
    <source>
        <dbReference type="ARBA" id="ARBA00023136"/>
    </source>
</evidence>